<gene>
    <name evidence="2" type="ORF">ERS013201_01691</name>
</gene>
<evidence type="ECO:0000256" key="1">
    <source>
        <dbReference type="SAM" id="MobiDB-lite"/>
    </source>
</evidence>
<proteinExistence type="predicted"/>
<organism evidence="2 3">
    <name type="scientific">Vibrio cholerae</name>
    <dbReference type="NCBI Taxonomy" id="666"/>
    <lineage>
        <taxon>Bacteria</taxon>
        <taxon>Pseudomonadati</taxon>
        <taxon>Pseudomonadota</taxon>
        <taxon>Gammaproteobacteria</taxon>
        <taxon>Vibrionales</taxon>
        <taxon>Vibrionaceae</taxon>
        <taxon>Vibrio</taxon>
    </lineage>
</organism>
<dbReference type="Proteomes" id="UP000046067">
    <property type="component" value="Unassembled WGS sequence"/>
</dbReference>
<reference evidence="2 3" key="1">
    <citation type="submission" date="2015-07" db="EMBL/GenBank/DDBJ databases">
        <authorList>
            <consortium name="Pathogen Informatics"/>
        </authorList>
    </citation>
    <scope>NUCLEOTIDE SEQUENCE [LARGE SCALE GENOMIC DNA]</scope>
    <source>
        <strain evidence="2 3">A325</strain>
    </source>
</reference>
<dbReference type="AlphaFoldDB" id="A0A655X5Q6"/>
<feature type="compositionally biased region" description="Polar residues" evidence="1">
    <location>
        <begin position="13"/>
        <end position="31"/>
    </location>
</feature>
<evidence type="ECO:0000313" key="3">
    <source>
        <dbReference type="Proteomes" id="UP000046067"/>
    </source>
</evidence>
<feature type="region of interest" description="Disordered" evidence="1">
    <location>
        <begin position="1"/>
        <end position="38"/>
    </location>
</feature>
<evidence type="ECO:0000313" key="2">
    <source>
        <dbReference type="EMBL" id="CSC05788.1"/>
    </source>
</evidence>
<sequence length="53" mass="5737">MAKPITGIANKPVSITNRRPTASEVTAQGTRQSDKAKVEAANNQLIWVSETEK</sequence>
<accession>A0A655X5Q6</accession>
<protein>
    <submittedName>
        <fullName evidence="2">Uncharacterized protein</fullName>
    </submittedName>
</protein>
<name>A0A655X5Q6_VIBCL</name>
<dbReference type="EMBL" id="CWQJ01000008">
    <property type="protein sequence ID" value="CSC05788.1"/>
    <property type="molecule type" value="Genomic_DNA"/>
</dbReference>